<protein>
    <submittedName>
        <fullName evidence="2">Glycoprotein 120</fullName>
    </submittedName>
</protein>
<accession>A0A183TY29</accession>
<organism evidence="1 2">
    <name type="scientific">Toxocara canis</name>
    <name type="common">Canine roundworm</name>
    <dbReference type="NCBI Taxonomy" id="6265"/>
    <lineage>
        <taxon>Eukaryota</taxon>
        <taxon>Metazoa</taxon>
        <taxon>Ecdysozoa</taxon>
        <taxon>Nematoda</taxon>
        <taxon>Chromadorea</taxon>
        <taxon>Rhabditida</taxon>
        <taxon>Spirurina</taxon>
        <taxon>Ascaridomorpha</taxon>
        <taxon>Ascaridoidea</taxon>
        <taxon>Toxocaridae</taxon>
        <taxon>Toxocara</taxon>
    </lineage>
</organism>
<evidence type="ECO:0000313" key="1">
    <source>
        <dbReference type="Proteomes" id="UP000050794"/>
    </source>
</evidence>
<name>A0A183TY29_TOXCA</name>
<dbReference type="Proteomes" id="UP000050794">
    <property type="component" value="Unassembled WGS sequence"/>
</dbReference>
<evidence type="ECO:0000313" key="2">
    <source>
        <dbReference type="WBParaSite" id="TCNE_0000114801-mRNA-1"/>
    </source>
</evidence>
<reference evidence="2" key="1">
    <citation type="submission" date="2016-06" db="UniProtKB">
        <authorList>
            <consortium name="WormBaseParasite"/>
        </authorList>
    </citation>
    <scope>IDENTIFICATION</scope>
</reference>
<keyword evidence="1" id="KW-1185">Reference proteome</keyword>
<dbReference type="AlphaFoldDB" id="A0A183TY29"/>
<dbReference type="WBParaSite" id="TCNE_0000114801-mRNA-1">
    <property type="protein sequence ID" value="TCNE_0000114801-mRNA-1"/>
    <property type="gene ID" value="TCNE_0000114801"/>
</dbReference>
<proteinExistence type="predicted"/>
<sequence length="61" mass="6994">LLRTKMLRSNSNSINVSYEQVQRSMSVTNTQLLVRASIIWNATGRTVNVVLMQWPVHKVHS</sequence>